<keyword evidence="2 8" id="KW-0479">Metal-binding</keyword>
<dbReference type="GO" id="GO:0006046">
    <property type="term" value="P:N-acetylglucosamine catabolic process"/>
    <property type="evidence" value="ECO:0007669"/>
    <property type="project" value="TreeGrafter"/>
</dbReference>
<comment type="cofactor">
    <cofactor evidence="8">
        <name>a divalent metal cation</name>
        <dbReference type="ChEBI" id="CHEBI:60240"/>
    </cofactor>
    <text evidence="8">Binds 1 divalent metal cation per subunit.</text>
</comment>
<feature type="binding site" evidence="7">
    <location>
        <begin position="229"/>
        <end position="230"/>
    </location>
    <ligand>
        <name>substrate</name>
    </ligand>
</feature>
<evidence type="ECO:0000256" key="5">
    <source>
        <dbReference type="PIRNR" id="PIRNR038994"/>
    </source>
</evidence>
<dbReference type="SUPFAM" id="SSF51338">
    <property type="entry name" value="Composite domain of metallo-dependent hydrolases"/>
    <property type="match status" value="1"/>
</dbReference>
<keyword evidence="4 5" id="KW-0119">Carbohydrate metabolism</keyword>
<comment type="similarity">
    <text evidence="1 5">Belongs to the metallo-dependent hydrolases superfamily. NagA family.</text>
</comment>
<evidence type="ECO:0000256" key="8">
    <source>
        <dbReference type="PIRSR" id="PIRSR038994-3"/>
    </source>
</evidence>
<comment type="caution">
    <text evidence="10">The sequence shown here is derived from an EMBL/GenBank/DDBJ whole genome shotgun (WGS) entry which is preliminary data.</text>
</comment>
<dbReference type="GO" id="GO:0008448">
    <property type="term" value="F:N-acetylglucosamine-6-phosphate deacetylase activity"/>
    <property type="evidence" value="ECO:0007669"/>
    <property type="project" value="UniProtKB-EC"/>
</dbReference>
<dbReference type="InterPro" id="IPR032466">
    <property type="entry name" value="Metal_Hydrolase"/>
</dbReference>
<organism evidence="10 11">
    <name type="scientific">Antrihabitans stalagmiti</name>
    <dbReference type="NCBI Taxonomy" id="2799499"/>
    <lineage>
        <taxon>Bacteria</taxon>
        <taxon>Bacillati</taxon>
        <taxon>Actinomycetota</taxon>
        <taxon>Actinomycetes</taxon>
        <taxon>Mycobacteriales</taxon>
        <taxon>Nocardiaceae</taxon>
        <taxon>Antrihabitans</taxon>
    </lineage>
</organism>
<evidence type="ECO:0000256" key="2">
    <source>
        <dbReference type="ARBA" id="ARBA00022723"/>
    </source>
</evidence>
<protein>
    <submittedName>
        <fullName evidence="10">N-acetylglucosamine-6-phosphate deacetylase</fullName>
        <ecNumber evidence="10">3.5.1.25</ecNumber>
    </submittedName>
</protein>
<evidence type="ECO:0000256" key="7">
    <source>
        <dbReference type="PIRSR" id="PIRSR038994-2"/>
    </source>
</evidence>
<dbReference type="AlphaFoldDB" id="A0A934NQP9"/>
<dbReference type="Proteomes" id="UP000655868">
    <property type="component" value="Unassembled WGS sequence"/>
</dbReference>
<feature type="binding site" evidence="8">
    <location>
        <position position="205"/>
    </location>
    <ligand>
        <name>Zn(2+)</name>
        <dbReference type="ChEBI" id="CHEBI:29105"/>
    </ligand>
</feature>
<feature type="binding site" evidence="8">
    <location>
        <position position="226"/>
    </location>
    <ligand>
        <name>Zn(2+)</name>
        <dbReference type="ChEBI" id="CHEBI:29105"/>
    </ligand>
</feature>
<feature type="binding site" evidence="7">
    <location>
        <position position="264"/>
    </location>
    <ligand>
        <name>substrate</name>
    </ligand>
</feature>
<evidence type="ECO:0000256" key="4">
    <source>
        <dbReference type="ARBA" id="ARBA00023277"/>
    </source>
</evidence>
<feature type="binding site" evidence="7">
    <location>
        <begin position="319"/>
        <end position="321"/>
    </location>
    <ligand>
        <name>substrate</name>
    </ligand>
</feature>
<dbReference type="PANTHER" id="PTHR11113:SF14">
    <property type="entry name" value="N-ACETYLGLUCOSAMINE-6-PHOSPHATE DEACETYLASE"/>
    <property type="match status" value="1"/>
</dbReference>
<evidence type="ECO:0000256" key="6">
    <source>
        <dbReference type="PIRSR" id="PIRSR038994-1"/>
    </source>
</evidence>
<feature type="domain" description="Amidohydrolase-related" evidence="9">
    <location>
        <begin position="64"/>
        <end position="390"/>
    </location>
</feature>
<evidence type="ECO:0000259" key="9">
    <source>
        <dbReference type="Pfam" id="PF01979"/>
    </source>
</evidence>
<keyword evidence="11" id="KW-1185">Reference proteome</keyword>
<dbReference type="NCBIfam" id="TIGR00221">
    <property type="entry name" value="nagA"/>
    <property type="match status" value="1"/>
</dbReference>
<feature type="binding site" evidence="7">
    <location>
        <position position="150"/>
    </location>
    <ligand>
        <name>substrate</name>
    </ligand>
</feature>
<dbReference type="InterPro" id="IPR006680">
    <property type="entry name" value="Amidohydro-rel"/>
</dbReference>
<dbReference type="EC" id="3.5.1.25" evidence="10"/>
<dbReference type="InterPro" id="IPR011059">
    <property type="entry name" value="Metal-dep_hydrolase_composite"/>
</dbReference>
<sequence>MHTAGSGAGSTDDNYAIRGRVVTPDIVVDDGVVGIEGTKITSVRTAADWAAANPDSALPDAVGTVLPGLVDIHCHGGGGGTFTTTDRTAVAKAAAHHHRNGTTTLLASLVSAPPEVLLDQLATLRPLVEDGTIDGIHLEGPFLSTQRCGAQDPRYLIEPDVDLTERLLAAGGGTVRAMTLAPELPGFTRVAQLLRANEVVVALGHSDASYTEFAAALGNDASLVTHLANGMAALHHRSSGPVAAALVAAARHEAVVEVIGDGVHTDAGFVALVFAAARGSVALITDAMAAAGMPDGDYDLGPQRVRVTDGVARVASGSIAGGTATLLEVLRRTVVDARVPLVDAVLAASATPATVVGIAEQRGAVEVGYDADLVVVDSTFTLQRVMRRGSWLP</sequence>
<evidence type="ECO:0000256" key="3">
    <source>
        <dbReference type="ARBA" id="ARBA00022801"/>
    </source>
</evidence>
<dbReference type="GO" id="GO:0046872">
    <property type="term" value="F:metal ion binding"/>
    <property type="evidence" value="ECO:0007669"/>
    <property type="project" value="UniProtKB-KW"/>
</dbReference>
<feature type="binding site" evidence="7">
    <location>
        <position position="237"/>
    </location>
    <ligand>
        <name>substrate</name>
    </ligand>
</feature>
<evidence type="ECO:0000313" key="11">
    <source>
        <dbReference type="Proteomes" id="UP000655868"/>
    </source>
</evidence>
<dbReference type="RefSeq" id="WP_199704417.1">
    <property type="nucleotide sequence ID" value="NZ_JAEMNV010000003.1"/>
</dbReference>
<proteinExistence type="inferred from homology"/>
<name>A0A934NQP9_9NOCA</name>
<reference evidence="10" key="1">
    <citation type="submission" date="2020-12" db="EMBL/GenBank/DDBJ databases">
        <title>Antrihabitans popcorni sp. nov. and Antrihabitans auranticaus sp. nov., isolated from a larva cave.</title>
        <authorList>
            <person name="Lee S.D."/>
            <person name="Kim I.S."/>
        </authorList>
    </citation>
    <scope>NUCLEOTIDE SEQUENCE</scope>
    <source>
        <strain evidence="10">YC3-6</strain>
    </source>
</reference>
<dbReference type="SUPFAM" id="SSF51556">
    <property type="entry name" value="Metallo-dependent hydrolases"/>
    <property type="match status" value="1"/>
</dbReference>
<dbReference type="Gene3D" id="2.30.40.10">
    <property type="entry name" value="Urease, subunit C, domain 1"/>
    <property type="match status" value="1"/>
</dbReference>
<dbReference type="PANTHER" id="PTHR11113">
    <property type="entry name" value="N-ACETYLGLUCOSAMINE-6-PHOSPHATE DEACETYLASE"/>
    <property type="match status" value="1"/>
</dbReference>
<feature type="binding site" evidence="8">
    <location>
        <position position="139"/>
    </location>
    <ligand>
        <name>Zn(2+)</name>
        <dbReference type="ChEBI" id="CHEBI:29105"/>
    </ligand>
</feature>
<accession>A0A934NQP9</accession>
<dbReference type="PIRSF" id="PIRSF038994">
    <property type="entry name" value="NagA"/>
    <property type="match status" value="1"/>
</dbReference>
<dbReference type="EMBL" id="JAEMNV010000003">
    <property type="protein sequence ID" value="MBJ8339699.1"/>
    <property type="molecule type" value="Genomic_DNA"/>
</dbReference>
<evidence type="ECO:0000256" key="1">
    <source>
        <dbReference type="ARBA" id="ARBA00010716"/>
    </source>
</evidence>
<dbReference type="Gene3D" id="3.20.20.140">
    <property type="entry name" value="Metal-dependent hydrolases"/>
    <property type="match status" value="1"/>
</dbReference>
<gene>
    <name evidence="10" type="primary">nagA</name>
    <name evidence="10" type="ORF">JGU71_12455</name>
</gene>
<keyword evidence="3 5" id="KW-0378">Hydrolase</keyword>
<evidence type="ECO:0000313" key="10">
    <source>
        <dbReference type="EMBL" id="MBJ8339699.1"/>
    </source>
</evidence>
<dbReference type="InterPro" id="IPR003764">
    <property type="entry name" value="GlcNAc_6-P_deAcase"/>
</dbReference>
<feature type="active site" description="Proton donor/acceptor" evidence="6">
    <location>
        <position position="286"/>
    </location>
</feature>
<dbReference type="Pfam" id="PF01979">
    <property type="entry name" value="Amidohydro_1"/>
    <property type="match status" value="1"/>
</dbReference>